<gene>
    <name evidence="3" type="ordered locus">UWK_01729</name>
</gene>
<evidence type="ECO:0000313" key="3">
    <source>
        <dbReference type="EMBL" id="AGF78287.1"/>
    </source>
</evidence>
<dbReference type="PANTHER" id="PTHR21064:SF6">
    <property type="entry name" value="AMINOGLYCOSIDE PHOSPHOTRANSFERASE DOMAIN-CONTAINING PROTEIN"/>
    <property type="match status" value="1"/>
</dbReference>
<dbReference type="RefSeq" id="WP_015403978.1">
    <property type="nucleotide sequence ID" value="NC_020304.1"/>
</dbReference>
<accession>M1P9F0</accession>
<organism evidence="3 4">
    <name type="scientific">Desulfocapsa sulfexigens (strain DSM 10523 / SB164P1)</name>
    <dbReference type="NCBI Taxonomy" id="1167006"/>
    <lineage>
        <taxon>Bacteria</taxon>
        <taxon>Pseudomonadati</taxon>
        <taxon>Thermodesulfobacteriota</taxon>
        <taxon>Desulfobulbia</taxon>
        <taxon>Desulfobulbales</taxon>
        <taxon>Desulfocapsaceae</taxon>
        <taxon>Desulfocapsa</taxon>
    </lineage>
</organism>
<dbReference type="OrthoDB" id="526037at2"/>
<dbReference type="InterPro" id="IPR050249">
    <property type="entry name" value="Pseudomonas-type_ThrB"/>
</dbReference>
<evidence type="ECO:0000256" key="1">
    <source>
        <dbReference type="ARBA" id="ARBA00038240"/>
    </source>
</evidence>
<dbReference type="EMBL" id="CP003985">
    <property type="protein sequence ID" value="AGF78287.1"/>
    <property type="molecule type" value="Genomic_DNA"/>
</dbReference>
<feature type="domain" description="Aminoglycoside phosphotransferase" evidence="2">
    <location>
        <begin position="505"/>
        <end position="713"/>
    </location>
</feature>
<dbReference type="KEGG" id="dsf:UWK_01729"/>
<dbReference type="Gene3D" id="3.90.1200.10">
    <property type="match status" value="1"/>
</dbReference>
<dbReference type="HOGENOM" id="CLU_355919_0_0_7"/>
<keyword evidence="3" id="KW-0808">Transferase</keyword>
<dbReference type="STRING" id="1167006.UWK_01729"/>
<dbReference type="InterPro" id="IPR011009">
    <property type="entry name" value="Kinase-like_dom_sf"/>
</dbReference>
<dbReference type="Pfam" id="PF01636">
    <property type="entry name" value="APH"/>
    <property type="match status" value="1"/>
</dbReference>
<dbReference type="Gene3D" id="3.30.200.20">
    <property type="entry name" value="Phosphorylase Kinase, domain 1"/>
    <property type="match status" value="1"/>
</dbReference>
<dbReference type="InterPro" id="IPR002575">
    <property type="entry name" value="Aminoglycoside_PTrfase"/>
</dbReference>
<dbReference type="SUPFAM" id="SSF56112">
    <property type="entry name" value="Protein kinase-like (PK-like)"/>
    <property type="match status" value="1"/>
</dbReference>
<keyword evidence="4" id="KW-1185">Reference proteome</keyword>
<evidence type="ECO:0000259" key="2">
    <source>
        <dbReference type="Pfam" id="PF01636"/>
    </source>
</evidence>
<proteinExistence type="inferred from homology"/>
<dbReference type="AlphaFoldDB" id="M1P9F0"/>
<name>M1P9F0_DESSD</name>
<sequence length="788" mass="91218">MGITTYLFHKSNGLEKQRFNMFFLDMGENIHFHYRDLRIELSVGEFKELAELFKLYSQDVLNEIEAGYKDGVLANTNEAGTLKTFWDKEKKLTFPVKYNEQQLAIEETKDGFHLHIRNYKILMGKDSFILLVKAIAPISSLLESNDLKRDPVQLLAENELGTKLISRFQTEGHEEIVIEVDKTYRNKAGQVLKALGFIQGVVENSRVAYNKDSSTVVLVPPGYAPQAADMVSTDTSLDLPAFLARYGHDLDTTDLNQLKLKILSLLKMAEQGGIRPFRLQDLYINRSSLNPAVDLFCRLEGIDPKQEIDSFNKLLGTNKLFMIKPEKELFPPEKQDQIFDAFFDFVMQKLAPHECVRKIYVLGSSTNRRSGCYKVPFVHFDWAKINSDFDIYIELDPDYEGTLPEEWDKKFYWDRAGCDYYHFGDVGDGMISEYAQRYPGIRFYEQLVEGYLFHPSTGDKSKKDKWFGEVKARCIFSRDRIAEWVNQNYEITVHETERFNVASFNRVYHIFSPSEEYVLKVYDSKYLNKKNKKKIAYEIGVLDSLKESGLEVALPLKNKAGKYISQKDKEQAVLFTFVPGKYVAKPTLEENMLAGNLLARFHNEAKRYKTKYAKVYSNKQLLFYWLDSWQEYHDQGGIVGTDISLDIPYYTKRLRNFNTFPTHCHGDLSIINYLFRDGKCWLIDFQSVGYGPALIDLANGMVEFSAQKRDFYMENLESFKKGYENVRKLSRAENDFLTDLLVIQIAVRQAKLLRLHYGGFGYELKEDRILGLRMGIEKLLALTDSCGE</sequence>
<dbReference type="GO" id="GO:0019202">
    <property type="term" value="F:amino acid kinase activity"/>
    <property type="evidence" value="ECO:0007669"/>
    <property type="project" value="TreeGrafter"/>
</dbReference>
<dbReference type="eggNOG" id="COG2334">
    <property type="taxonomic scope" value="Bacteria"/>
</dbReference>
<dbReference type="PANTHER" id="PTHR21064">
    <property type="entry name" value="AMINOGLYCOSIDE PHOSPHOTRANSFERASE DOMAIN-CONTAINING PROTEIN-RELATED"/>
    <property type="match status" value="1"/>
</dbReference>
<evidence type="ECO:0000313" key="4">
    <source>
        <dbReference type="Proteomes" id="UP000011721"/>
    </source>
</evidence>
<dbReference type="Proteomes" id="UP000011721">
    <property type="component" value="Chromosome"/>
</dbReference>
<comment type="similarity">
    <text evidence="1">Belongs to the pseudomonas-type ThrB family.</text>
</comment>
<protein>
    <submittedName>
        <fullName evidence="3">Putative homoserine kinase type II (Protein kinase fold)</fullName>
    </submittedName>
</protein>
<reference evidence="4" key="1">
    <citation type="journal article" date="2013" name="Stand. Genomic Sci.">
        <title>Complete genome sequence of Desulfocapsa sulfexigens, a marine deltaproteobacterium specialized in disproportionating inorganic sulfur compounds.</title>
        <authorList>
            <person name="Finster K.W."/>
            <person name="Kjeldsen K.U."/>
            <person name="Kube M."/>
            <person name="Reinhardt R."/>
            <person name="Mussmann M."/>
            <person name="Amann R."/>
            <person name="Schreiber L."/>
        </authorList>
    </citation>
    <scope>NUCLEOTIDE SEQUENCE [LARGE SCALE GENOMIC DNA]</scope>
    <source>
        <strain evidence="4">DSM 10523 / SB164P1</strain>
    </source>
</reference>
<keyword evidence="3" id="KW-0418">Kinase</keyword>